<feature type="transmembrane region" description="Helical" evidence="1">
    <location>
        <begin position="32"/>
        <end position="53"/>
    </location>
</feature>
<dbReference type="Pfam" id="PF13367">
    <property type="entry name" value="PrsW-protease"/>
    <property type="match status" value="1"/>
</dbReference>
<dbReference type="EMBL" id="BSEN01000013">
    <property type="protein sequence ID" value="GLJ77105.1"/>
    <property type="molecule type" value="Genomic_DNA"/>
</dbReference>
<dbReference type="InterPro" id="IPR026898">
    <property type="entry name" value="PrsW"/>
</dbReference>
<dbReference type="Proteomes" id="UP001142372">
    <property type="component" value="Unassembled WGS sequence"/>
</dbReference>
<gene>
    <name evidence="2" type="ORF">GCM10017584_26790</name>
</gene>
<organism evidence="2 3">
    <name type="scientific">Leifsonia poae</name>
    <dbReference type="NCBI Taxonomy" id="110933"/>
    <lineage>
        <taxon>Bacteria</taxon>
        <taxon>Bacillati</taxon>
        <taxon>Actinomycetota</taxon>
        <taxon>Actinomycetes</taxon>
        <taxon>Micrococcales</taxon>
        <taxon>Microbacteriaceae</taxon>
        <taxon>Leifsonia</taxon>
    </lineage>
</organism>
<comment type="caution">
    <text evidence="2">The sequence shown here is derived from an EMBL/GenBank/DDBJ whole genome shotgun (WGS) entry which is preliminary data.</text>
</comment>
<protein>
    <recommendedName>
        <fullName evidence="4">PrsW family intramembrane metalloprotease</fullName>
    </recommendedName>
</protein>
<evidence type="ECO:0000256" key="1">
    <source>
        <dbReference type="SAM" id="Phobius"/>
    </source>
</evidence>
<feature type="transmembrane region" description="Helical" evidence="1">
    <location>
        <begin position="118"/>
        <end position="141"/>
    </location>
</feature>
<feature type="transmembrane region" description="Helical" evidence="1">
    <location>
        <begin position="92"/>
        <end position="112"/>
    </location>
</feature>
<name>A0A9W6HAT9_9MICO</name>
<feature type="transmembrane region" description="Helical" evidence="1">
    <location>
        <begin position="224"/>
        <end position="242"/>
    </location>
</feature>
<feature type="transmembrane region" description="Helical" evidence="1">
    <location>
        <begin position="196"/>
        <end position="217"/>
    </location>
</feature>
<feature type="transmembrane region" description="Helical" evidence="1">
    <location>
        <begin position="277"/>
        <end position="304"/>
    </location>
</feature>
<evidence type="ECO:0000313" key="2">
    <source>
        <dbReference type="EMBL" id="GLJ77105.1"/>
    </source>
</evidence>
<keyword evidence="1" id="KW-0812">Transmembrane</keyword>
<dbReference type="PANTHER" id="PTHR36844">
    <property type="entry name" value="PROTEASE PRSW"/>
    <property type="match status" value="1"/>
</dbReference>
<evidence type="ECO:0008006" key="4">
    <source>
        <dbReference type="Google" id="ProtNLM"/>
    </source>
</evidence>
<dbReference type="PANTHER" id="PTHR36844:SF1">
    <property type="entry name" value="PROTEASE PRSW"/>
    <property type="match status" value="1"/>
</dbReference>
<proteinExistence type="predicted"/>
<keyword evidence="3" id="KW-1185">Reference proteome</keyword>
<reference evidence="2" key="2">
    <citation type="submission" date="2023-01" db="EMBL/GenBank/DDBJ databases">
        <authorList>
            <person name="Sun Q."/>
            <person name="Evtushenko L."/>
        </authorList>
    </citation>
    <scope>NUCLEOTIDE SEQUENCE</scope>
    <source>
        <strain evidence="2">VKM Ac-1401</strain>
    </source>
</reference>
<accession>A0A9W6HAT9</accession>
<feature type="transmembrane region" description="Helical" evidence="1">
    <location>
        <begin position="59"/>
        <end position="80"/>
    </location>
</feature>
<dbReference type="AlphaFoldDB" id="A0A9W6HAT9"/>
<dbReference type="GO" id="GO:0008233">
    <property type="term" value="F:peptidase activity"/>
    <property type="evidence" value="ECO:0007669"/>
    <property type="project" value="InterPro"/>
</dbReference>
<sequence length="325" mass="34870">MGTHASAAATVDVSGIPLPTQTRHHPHHHHGWWWKTLLAGLALWIVTIVVTAITGNTNLVPTLILLGSFLVPFCVVLFVIERVTGSISTLQLILAFFVGGIFGVLGASLLEFPLQQTFWVYGLVGLIEEFVKGVLLIIIGWRVVPKTAKQGALLGATIGAGFAAFESAGYAFNAAITTQGIDLFSLLETEVVRATLAPVGHVLCTAIFGAVLFGCAHLRPRFRWSAWILLTYAVSALLHALWDSSSEVASFIALLLNGEAMQELQNGFLTTATENSIAALATVLYIVGLAVISAAGIITLWLILRHFKRAEQLWLAPVPVPLPLP</sequence>
<reference evidence="2" key="1">
    <citation type="journal article" date="2014" name="Int. J. Syst. Evol. Microbiol.">
        <title>Complete genome sequence of Corynebacterium casei LMG S-19264T (=DSM 44701T), isolated from a smear-ripened cheese.</title>
        <authorList>
            <consortium name="US DOE Joint Genome Institute (JGI-PGF)"/>
            <person name="Walter F."/>
            <person name="Albersmeier A."/>
            <person name="Kalinowski J."/>
            <person name="Ruckert C."/>
        </authorList>
    </citation>
    <scope>NUCLEOTIDE SEQUENCE</scope>
    <source>
        <strain evidence="2">VKM Ac-1401</strain>
    </source>
</reference>
<evidence type="ECO:0000313" key="3">
    <source>
        <dbReference type="Proteomes" id="UP001142372"/>
    </source>
</evidence>
<keyword evidence="1" id="KW-0472">Membrane</keyword>
<dbReference type="RefSeq" id="WP_271177755.1">
    <property type="nucleotide sequence ID" value="NZ_BAAAJO010000004.1"/>
</dbReference>
<keyword evidence="1" id="KW-1133">Transmembrane helix</keyword>
<feature type="transmembrane region" description="Helical" evidence="1">
    <location>
        <begin position="153"/>
        <end position="176"/>
    </location>
</feature>